<organism evidence="3 4">
    <name type="scientific">Chitinophaga hostae</name>
    <dbReference type="NCBI Taxonomy" id="2831022"/>
    <lineage>
        <taxon>Bacteria</taxon>
        <taxon>Pseudomonadati</taxon>
        <taxon>Bacteroidota</taxon>
        <taxon>Chitinophagia</taxon>
        <taxon>Chitinophagales</taxon>
        <taxon>Chitinophagaceae</taxon>
        <taxon>Chitinophaga</taxon>
    </lineage>
</organism>
<dbReference type="InterPro" id="IPR036597">
    <property type="entry name" value="Fido-like_dom_sf"/>
</dbReference>
<dbReference type="PROSITE" id="PS51459">
    <property type="entry name" value="FIDO"/>
    <property type="match status" value="1"/>
</dbReference>
<feature type="compositionally biased region" description="Low complexity" evidence="1">
    <location>
        <begin position="11"/>
        <end position="25"/>
    </location>
</feature>
<comment type="caution">
    <text evidence="3">The sequence shown here is derived from an EMBL/GenBank/DDBJ whole genome shotgun (WGS) entry which is preliminary data.</text>
</comment>
<evidence type="ECO:0000313" key="4">
    <source>
        <dbReference type="Proteomes" id="UP000676386"/>
    </source>
</evidence>
<feature type="region of interest" description="Disordered" evidence="1">
    <location>
        <begin position="333"/>
        <end position="358"/>
    </location>
</feature>
<feature type="compositionally biased region" description="Basic and acidic residues" evidence="1">
    <location>
        <begin position="122"/>
        <end position="137"/>
    </location>
</feature>
<sequence length="922" mass="104039">MLEKKQVPDHSSQNSRAAANNTSSAGIAYPAVTKLPGIQPVINEEQQPGAVVQESPFPVQLMKRVKPQWGDMDERKKGKDKDKGEKSSDEKSSDEDKDKKSEDEGKEAPPKKQRTKSPSKVAPKEEKEKEKEKEKKKVSPKKHRAKKQRPAKRKGKEVVKGEPGKGGAPGKEKDVNMRHGIALKYELQQPEREEDEHEEAMDEEAKDVFVNKDEVAGRIAKLYETDDDIAEFQQPVPEKEKDEEEEEVVLVPEEGEEEAPLKIPPVLLSELSPMIISQIRAATTEEEVKKLLDEFKGEKMQTAYLATLIHNKDLHKDEMKQRAVVYENLFTRPEKRDKDSSARDALPQRYNDKKGAKVSENLGRVSNALGELGLAGKDYGPDDGLKEHTTAVGKALDEKDAAAQNLYALSDYANTLYSQYRDIVEEPWNATTRGKKQTKDTPAEKRTTLYAAQLALESDLLKDMAISKPVYRWVEGIEEHQVGDLITPMALYSTSAGTNSSEVFAKKDKERTLFIIDESVSGRLIQVLTGTKNWYQREVLFPAYAQFVIKRKQKKTAADEGEKDAVWYLMAELKEAPKPAPKQEIKGIGLPEGDEAGKYKLTKDFLTQSLVDKKHRDLFDGGNPSRKQLEKAGVEMKDDTDVAAMNVHNVYGEKTHERWAAAMENKTERQQILTKEKFGAYYTMLMNKPPVYRTKEVGWGDNNTYPRLSKGEQEAVDGHGLLKYPTISQNGKADFLAWVKQYSFGGPVPSIGKNLSKANFIKHINSITDKRIPIRPELMFTYQQKHGGIKEPDNTTWKQEVTHGVPNEGALEKDVVLKLNETAAGLEQILSLLLAKVITPAVYMERVQRWAASLQQEIVSIHPFNNGNGRLSRLLMYKVLQAYSITPRGHEAANALPLLDDPEKDLKMNKEDWYRHVFKKEA</sequence>
<feature type="compositionally biased region" description="Acidic residues" evidence="1">
    <location>
        <begin position="192"/>
        <end position="205"/>
    </location>
</feature>
<dbReference type="RefSeq" id="WP_211975618.1">
    <property type="nucleotide sequence ID" value="NZ_CBFHAM010000137.1"/>
</dbReference>
<feature type="compositionally biased region" description="Basic and acidic residues" evidence="1">
    <location>
        <begin position="72"/>
        <end position="110"/>
    </location>
</feature>
<gene>
    <name evidence="3" type="ORF">KE626_24365</name>
</gene>
<dbReference type="SUPFAM" id="SSF140931">
    <property type="entry name" value="Fic-like"/>
    <property type="match status" value="1"/>
</dbReference>
<dbReference type="InterPro" id="IPR003812">
    <property type="entry name" value="Fido"/>
</dbReference>
<feature type="compositionally biased region" description="Basic residues" evidence="1">
    <location>
        <begin position="138"/>
        <end position="155"/>
    </location>
</feature>
<name>A0ABS5J5J0_9BACT</name>
<feature type="compositionally biased region" description="Basic and acidic residues" evidence="1">
    <location>
        <begin position="333"/>
        <end position="342"/>
    </location>
</feature>
<evidence type="ECO:0000256" key="1">
    <source>
        <dbReference type="SAM" id="MobiDB-lite"/>
    </source>
</evidence>
<feature type="compositionally biased region" description="Acidic residues" evidence="1">
    <location>
        <begin position="241"/>
        <end position="257"/>
    </location>
</feature>
<protein>
    <submittedName>
        <fullName evidence="3">Fic family protein</fullName>
    </submittedName>
</protein>
<feature type="region of interest" description="Disordered" evidence="1">
    <location>
        <begin position="46"/>
        <end position="209"/>
    </location>
</feature>
<dbReference type="Proteomes" id="UP000676386">
    <property type="component" value="Unassembled WGS sequence"/>
</dbReference>
<proteinExistence type="predicted"/>
<dbReference type="Pfam" id="PF02661">
    <property type="entry name" value="Fic"/>
    <property type="match status" value="1"/>
</dbReference>
<feature type="domain" description="Fido" evidence="2">
    <location>
        <begin position="767"/>
        <end position="922"/>
    </location>
</feature>
<keyword evidence="4" id="KW-1185">Reference proteome</keyword>
<dbReference type="EMBL" id="JAGTXB010000014">
    <property type="protein sequence ID" value="MBS0030484.1"/>
    <property type="molecule type" value="Genomic_DNA"/>
</dbReference>
<feature type="region of interest" description="Disordered" evidence="1">
    <location>
        <begin position="226"/>
        <end position="257"/>
    </location>
</feature>
<feature type="region of interest" description="Disordered" evidence="1">
    <location>
        <begin position="1"/>
        <end position="26"/>
    </location>
</feature>
<reference evidence="3 4" key="1">
    <citation type="submission" date="2021-04" db="EMBL/GenBank/DDBJ databases">
        <title>Chitinophaga sp. nov., isolated from the rhizosphere soil.</title>
        <authorList>
            <person name="He S."/>
        </authorList>
    </citation>
    <scope>NUCLEOTIDE SEQUENCE [LARGE SCALE GENOMIC DNA]</scope>
    <source>
        <strain evidence="3 4">2R12</strain>
    </source>
</reference>
<dbReference type="Gene3D" id="3.90.176.10">
    <property type="entry name" value="Toxin ADP-ribosyltransferase, Chain A, domain 1"/>
    <property type="match status" value="1"/>
</dbReference>
<evidence type="ECO:0000313" key="3">
    <source>
        <dbReference type="EMBL" id="MBS0030484.1"/>
    </source>
</evidence>
<evidence type="ECO:0000259" key="2">
    <source>
        <dbReference type="PROSITE" id="PS51459"/>
    </source>
</evidence>
<dbReference type="Gene3D" id="1.10.3290.10">
    <property type="entry name" value="Fido-like domain"/>
    <property type="match status" value="1"/>
</dbReference>
<accession>A0ABS5J5J0</accession>